<evidence type="ECO:0000256" key="1">
    <source>
        <dbReference type="ARBA" id="ARBA00005820"/>
    </source>
</evidence>
<name>A0A5N0VNX0_9PSEU</name>
<keyword evidence="2" id="KW-0805">Transcription regulation</keyword>
<accession>A0A5N0VNX0</accession>
<dbReference type="InterPro" id="IPR036388">
    <property type="entry name" value="WH-like_DNA-bd_sf"/>
</dbReference>
<dbReference type="Gene3D" id="1.25.40.10">
    <property type="entry name" value="Tetratricopeptide repeat domain"/>
    <property type="match status" value="1"/>
</dbReference>
<proteinExistence type="inferred from homology"/>
<comment type="caution">
    <text evidence="7">The sequence shown here is derived from an EMBL/GenBank/DDBJ whole genome shotgun (WGS) entry which is preliminary data.</text>
</comment>
<dbReference type="GO" id="GO:0003677">
    <property type="term" value="F:DNA binding"/>
    <property type="evidence" value="ECO:0007669"/>
    <property type="project" value="UniProtKB-UniRule"/>
</dbReference>
<keyword evidence="8" id="KW-1185">Reference proteome</keyword>
<dbReference type="GO" id="GO:0006355">
    <property type="term" value="P:regulation of DNA-templated transcription"/>
    <property type="evidence" value="ECO:0007669"/>
    <property type="project" value="InterPro"/>
</dbReference>
<dbReference type="GO" id="GO:0000160">
    <property type="term" value="P:phosphorelay signal transduction system"/>
    <property type="evidence" value="ECO:0007669"/>
    <property type="project" value="InterPro"/>
</dbReference>
<evidence type="ECO:0000256" key="4">
    <source>
        <dbReference type="ARBA" id="ARBA00023163"/>
    </source>
</evidence>
<evidence type="ECO:0000256" key="2">
    <source>
        <dbReference type="ARBA" id="ARBA00023015"/>
    </source>
</evidence>
<evidence type="ECO:0000313" key="7">
    <source>
        <dbReference type="EMBL" id="KAA9166492.1"/>
    </source>
</evidence>
<dbReference type="EMBL" id="VMNW02000002">
    <property type="protein sequence ID" value="KAA9166492.1"/>
    <property type="molecule type" value="Genomic_DNA"/>
</dbReference>
<dbReference type="AlphaFoldDB" id="A0A5N0VNX0"/>
<dbReference type="OrthoDB" id="3817100at2"/>
<dbReference type="CDD" id="cd15831">
    <property type="entry name" value="BTAD"/>
    <property type="match status" value="1"/>
</dbReference>
<comment type="similarity">
    <text evidence="1">Belongs to the AfsR/DnrI/RedD regulatory family.</text>
</comment>
<dbReference type="InterPro" id="IPR005158">
    <property type="entry name" value="BTAD"/>
</dbReference>
<gene>
    <name evidence="7" type="ORF">FPZ12_002745</name>
</gene>
<sequence>MGCPFMRVFMLGAFQVEIDDKSCFTPDPPKERTVLALLALLVNRIASVDTIISEIWGNEPPKTSVATARTYIYHLRKIFVKRLGAPGAELLVTRIPGYLLRLPAEAIDANVFCDLVTKGRQLLDAGRPEDAAVTLREALGMWQGPALGNVPLGLTLSAYATFLEEERRRARELRITADMRLGRHRELISEIRSLVAGDPLNEWLSAQLMIALSRCGRRGEALGVYADLRNGMETQLGLDPSQALQRLHYQVLVADQQTLVFQ</sequence>
<dbReference type="Pfam" id="PF03704">
    <property type="entry name" value="BTAD"/>
    <property type="match status" value="1"/>
</dbReference>
<dbReference type="PROSITE" id="PS51755">
    <property type="entry name" value="OMPR_PHOB"/>
    <property type="match status" value="1"/>
</dbReference>
<dbReference type="PANTHER" id="PTHR35807:SF1">
    <property type="entry name" value="TRANSCRIPTIONAL REGULATOR REDD"/>
    <property type="match status" value="1"/>
</dbReference>
<evidence type="ECO:0000313" key="8">
    <source>
        <dbReference type="Proteomes" id="UP000319769"/>
    </source>
</evidence>
<dbReference type="InterPro" id="IPR016032">
    <property type="entry name" value="Sig_transdc_resp-reg_C-effctor"/>
</dbReference>
<evidence type="ECO:0000256" key="5">
    <source>
        <dbReference type="PROSITE-ProRule" id="PRU01091"/>
    </source>
</evidence>
<dbReference type="InterPro" id="IPR051677">
    <property type="entry name" value="AfsR-DnrI-RedD_regulator"/>
</dbReference>
<dbReference type="SUPFAM" id="SSF48452">
    <property type="entry name" value="TPR-like"/>
    <property type="match status" value="1"/>
</dbReference>
<dbReference type="PANTHER" id="PTHR35807">
    <property type="entry name" value="TRANSCRIPTIONAL REGULATOR REDD-RELATED"/>
    <property type="match status" value="1"/>
</dbReference>
<dbReference type="Pfam" id="PF00486">
    <property type="entry name" value="Trans_reg_C"/>
    <property type="match status" value="1"/>
</dbReference>
<evidence type="ECO:0000259" key="6">
    <source>
        <dbReference type="PROSITE" id="PS51755"/>
    </source>
</evidence>
<dbReference type="Gene3D" id="1.10.10.10">
    <property type="entry name" value="Winged helix-like DNA-binding domain superfamily/Winged helix DNA-binding domain"/>
    <property type="match status" value="1"/>
</dbReference>
<feature type="domain" description="OmpR/PhoB-type" evidence="6">
    <location>
        <begin position="1"/>
        <end position="102"/>
    </location>
</feature>
<feature type="DNA-binding region" description="OmpR/PhoB-type" evidence="5">
    <location>
        <begin position="1"/>
        <end position="102"/>
    </location>
</feature>
<dbReference type="Proteomes" id="UP000319769">
    <property type="component" value="Unassembled WGS sequence"/>
</dbReference>
<organism evidence="7 8">
    <name type="scientific">Amycolatopsis acidicola</name>
    <dbReference type="NCBI Taxonomy" id="2596893"/>
    <lineage>
        <taxon>Bacteria</taxon>
        <taxon>Bacillati</taxon>
        <taxon>Actinomycetota</taxon>
        <taxon>Actinomycetes</taxon>
        <taxon>Pseudonocardiales</taxon>
        <taxon>Pseudonocardiaceae</taxon>
        <taxon>Amycolatopsis</taxon>
    </lineage>
</organism>
<dbReference type="InterPro" id="IPR001867">
    <property type="entry name" value="OmpR/PhoB-type_DNA-bd"/>
</dbReference>
<dbReference type="SMART" id="SM01043">
    <property type="entry name" value="BTAD"/>
    <property type="match status" value="1"/>
</dbReference>
<protein>
    <submittedName>
        <fullName evidence="7">AfsR/SARP family transcriptional regulator</fullName>
    </submittedName>
</protein>
<evidence type="ECO:0000256" key="3">
    <source>
        <dbReference type="ARBA" id="ARBA00023125"/>
    </source>
</evidence>
<keyword evidence="4" id="KW-0804">Transcription</keyword>
<keyword evidence="3 5" id="KW-0238">DNA-binding</keyword>
<dbReference type="InterPro" id="IPR011990">
    <property type="entry name" value="TPR-like_helical_dom_sf"/>
</dbReference>
<reference evidence="7" key="1">
    <citation type="submission" date="2019-09" db="EMBL/GenBank/DDBJ databases">
        <authorList>
            <person name="Teo W.F.A."/>
            <person name="Duangmal K."/>
        </authorList>
    </citation>
    <scope>NUCLEOTIDE SEQUENCE [LARGE SCALE GENOMIC DNA]</scope>
    <source>
        <strain evidence="7">K81G1</strain>
    </source>
</reference>
<dbReference type="SUPFAM" id="SSF46894">
    <property type="entry name" value="C-terminal effector domain of the bipartite response regulators"/>
    <property type="match status" value="1"/>
</dbReference>